<dbReference type="InterPro" id="IPR001296">
    <property type="entry name" value="Glyco_trans_1"/>
</dbReference>
<dbReference type="Pfam" id="PF00535">
    <property type="entry name" value="Glycos_transf_2"/>
    <property type="match status" value="2"/>
</dbReference>
<dbReference type="Pfam" id="PF13578">
    <property type="entry name" value="Methyltransf_24"/>
    <property type="match status" value="1"/>
</dbReference>
<dbReference type="EMBL" id="BJYF01000063">
    <property type="protein sequence ID" value="GEN61715.1"/>
    <property type="molecule type" value="Genomic_DNA"/>
</dbReference>
<dbReference type="Pfam" id="PF00534">
    <property type="entry name" value="Glycos_transf_1"/>
    <property type="match status" value="1"/>
</dbReference>
<feature type="coiled-coil region" evidence="1">
    <location>
        <begin position="267"/>
        <end position="329"/>
    </location>
</feature>
<dbReference type="Gene3D" id="3.40.50.150">
    <property type="entry name" value="Vaccinia Virus protein VP39"/>
    <property type="match status" value="1"/>
</dbReference>
<keyword evidence="5" id="KW-1185">Reference proteome</keyword>
<feature type="domain" description="Glycosyltransferase 2-like" evidence="3">
    <location>
        <begin position="517"/>
        <end position="612"/>
    </location>
</feature>
<dbReference type="PANTHER" id="PTHR43179">
    <property type="entry name" value="RHAMNOSYLTRANSFERASE WBBL"/>
    <property type="match status" value="1"/>
</dbReference>
<keyword evidence="1" id="KW-0175">Coiled coil</keyword>
<dbReference type="CDD" id="cd03801">
    <property type="entry name" value="GT4_PimA-like"/>
    <property type="match status" value="1"/>
</dbReference>
<feature type="domain" description="Glycosyltransferase 2-like" evidence="3">
    <location>
        <begin position="761"/>
        <end position="890"/>
    </location>
</feature>
<organism evidence="4 5">
    <name type="scientific">Acetobacter nitrogenifigens DSM 23921 = NBRC 105050</name>
    <dbReference type="NCBI Taxonomy" id="1120919"/>
    <lineage>
        <taxon>Bacteria</taxon>
        <taxon>Pseudomonadati</taxon>
        <taxon>Pseudomonadota</taxon>
        <taxon>Alphaproteobacteria</taxon>
        <taxon>Acetobacterales</taxon>
        <taxon>Acetobacteraceae</taxon>
        <taxon>Acetobacter</taxon>
    </lineage>
</organism>
<name>A0A511XFN1_9PROT</name>
<dbReference type="SUPFAM" id="SSF53448">
    <property type="entry name" value="Nucleotide-diphospho-sugar transferases"/>
    <property type="match status" value="2"/>
</dbReference>
<dbReference type="Gene3D" id="3.90.550.10">
    <property type="entry name" value="Spore Coat Polysaccharide Biosynthesis Protein SpsA, Chain A"/>
    <property type="match status" value="2"/>
</dbReference>
<dbReference type="PANTHER" id="PTHR43179:SF7">
    <property type="entry name" value="RHAMNOSYLTRANSFERASE WBBL"/>
    <property type="match status" value="1"/>
</dbReference>
<dbReference type="InterPro" id="IPR001173">
    <property type="entry name" value="Glyco_trans_2-like"/>
</dbReference>
<evidence type="ECO:0000313" key="4">
    <source>
        <dbReference type="EMBL" id="GEN61715.1"/>
    </source>
</evidence>
<dbReference type="Proteomes" id="UP000321635">
    <property type="component" value="Unassembled WGS sequence"/>
</dbReference>
<evidence type="ECO:0000259" key="2">
    <source>
        <dbReference type="Pfam" id="PF00534"/>
    </source>
</evidence>
<comment type="caution">
    <text evidence="4">The sequence shown here is derived from an EMBL/GenBank/DDBJ whole genome shotgun (WGS) entry which is preliminary data.</text>
</comment>
<reference evidence="4 5" key="1">
    <citation type="submission" date="2019-07" db="EMBL/GenBank/DDBJ databases">
        <title>Whole genome shotgun sequence of Acetobacter nitrogenifigens NBRC 105050.</title>
        <authorList>
            <person name="Hosoyama A."/>
            <person name="Uohara A."/>
            <person name="Ohji S."/>
            <person name="Ichikawa N."/>
        </authorList>
    </citation>
    <scope>NUCLEOTIDE SEQUENCE [LARGE SCALE GENOMIC DNA]</scope>
    <source>
        <strain evidence="4 5">NBRC 105050</strain>
    </source>
</reference>
<evidence type="ECO:0008006" key="6">
    <source>
        <dbReference type="Google" id="ProtNLM"/>
    </source>
</evidence>
<dbReference type="SUPFAM" id="SSF53756">
    <property type="entry name" value="UDP-Glycosyltransferase/glycogen phosphorylase"/>
    <property type="match status" value="1"/>
</dbReference>
<proteinExistence type="predicted"/>
<sequence length="1700" mass="192101">MNIFDNRHEVDPADTVAINLLASDKLDVAFRRGDRLDHGSAWFGHIPFAHWLIHSLRPNILVELGTHAGISYSAFCLAVESERLATRCFAVDTWKGDEHAGYYDSDVYENLNKYNENNFEHFSKLLRCTFDEALSKFDNETVDLLHIDGLHTYEAVKKDFESWKPKLTSRAVVLFHDTSERKDDFGVWRLWRELTKQYPSFEFFHSHGLGVLCVGDDMSDGLRALTSLSGTEVSRLRSHFSRLGERWQLEAEANQLREGVRVRDVHIRNIESDVHSTKAELARLAEQIVVEQNKSIQSEGIVLKTEEKLNKLQIAANQAELEAVAAMRDVAKADQISTSLRIEIAALRSPNQVNEQVKTLQLELASAFVQESANLIRLNETLDEANRLRGELAQTVVQRDTVLASTAWKATWPVRWTMSKAPKTLRWHGRRALKAIWWSVTPWNITRRLRVRQDLLARTESPLPSTPNVANAFAAPRVGSAYAEWITLYERPFIVENERAVTIARFCFLVPEFAGVSSLTDTLRSLAAQQRYEWRVVIGVMAGESISLPEDLASILDRVIQIRFDRPLDRGGKLQKLLNAADGEWISVVDSGDILAEDTLEVLQRNLTHNPEAKIFYCDEDQIDANGERLSPRLKPSWSPEMLQAYNYFGRLTFISTNLAKKSGGFIEGHASGSEWGLNLRAASIAGRNPQTIVRIPRILCHCRAGDNRDRPDPNSSDAAEHRFVLQEYWREEGIANAKIATQPDGTQRSDWSIENPPFVSIIIPNRNSVDLLSMCMSGILYSTTYKNYEIIIVENNSNDQQIWDLYRQLEERDNVRVLRADGPFNYSRSCNKGASIARGDFLLFLNNDIEVVDENWLHELVRVAMIPGVGVVGTRLRYPTGELQHAGVSLGIHLYGLMFHRGVEQEWGVFGSPNHTRNWLAVMGACQMVRRHVFDLVDGFDEAYRIANSDVALSLRAGRAGWRTAYTPFATLIHHEGMSRGRSNPAEDMARAANDVYRLGYVEDPYLHPGLSALSPVPRLRGAGEPDLREQLRLDMDRFISATGGREAPLDLSDDGQVGAAAGLPRDIILWHPSPAALIGDVMSAARWVIDLLRTRADIRMRFPRALSDGIEGPFARWITGKEGRALGLSIESQGFIADCFAKDLSSRVLQLYYWREDLRKAFPLGLLPAGRRGFSSWLLRHRHEGALEREEVWWTLILISENPSSMLVETYRFTPAWQDAHPAGLTIFGCQKLASWISESYGIPSDTVWLHPDGWSSGLKPSEQIRLAYAAFPEWRSKHPNAFSSEVNCLQFLRWLVSDDARLPEDVCAQCIEWMKVGIEKDLIQIGASVIGHFCYPSGLRVSAEAIADSIEIVGGSVSRRDVRTDAGDDPHHRMFGGLESHDVTIIHTQPEPFFNDAYQRADLAQKFPGAYKVAYWYWEFDQIPDYWATTAQKVDEVWTATEFVASGLRKKLNVPVKTLFPGVRIGKFTRRSRSVFGLKGEEGDRFCFLFSFHMGSIMERKNPIGLIKAFQAAFQVHEPVDLVIKTTSFGRFDTQVAELRQLSRGSNIVVIDKTMTPDENLALMAACDSYVSLHRSEGLGLTMAEAMLLGKPVIATGYSGNMDFMDHENSLLVDYELVSLGTEIPPYSASYYWANPSVEHAATLMRRLYERPEDAKLLGRRAKLDSERRLSLESSGLRFNRRLMEINAARRARFVTQ</sequence>
<feature type="domain" description="Glycosyl transferase family 1" evidence="2">
    <location>
        <begin position="1495"/>
        <end position="1612"/>
    </location>
</feature>
<dbReference type="SUPFAM" id="SSF53335">
    <property type="entry name" value="S-adenosyl-L-methionine-dependent methyltransferases"/>
    <property type="match status" value="1"/>
</dbReference>
<dbReference type="Gene3D" id="3.40.50.2000">
    <property type="entry name" value="Glycogen Phosphorylase B"/>
    <property type="match status" value="1"/>
</dbReference>
<dbReference type="CDD" id="cd04186">
    <property type="entry name" value="GT_2_like_c"/>
    <property type="match status" value="1"/>
</dbReference>
<accession>A0A511XFN1</accession>
<dbReference type="STRING" id="1120919.GCA_000429165_02151"/>
<protein>
    <recommendedName>
        <fullName evidence="6">Glycosyltransferase 2-like domain-containing protein</fullName>
    </recommendedName>
</protein>
<evidence type="ECO:0000256" key="1">
    <source>
        <dbReference type="SAM" id="Coils"/>
    </source>
</evidence>
<dbReference type="InterPro" id="IPR029063">
    <property type="entry name" value="SAM-dependent_MTases_sf"/>
</dbReference>
<evidence type="ECO:0000313" key="5">
    <source>
        <dbReference type="Proteomes" id="UP000321635"/>
    </source>
</evidence>
<dbReference type="GO" id="GO:0016757">
    <property type="term" value="F:glycosyltransferase activity"/>
    <property type="evidence" value="ECO:0007669"/>
    <property type="project" value="InterPro"/>
</dbReference>
<dbReference type="RefSeq" id="WP_084440734.1">
    <property type="nucleotide sequence ID" value="NZ_BAPG01000122.1"/>
</dbReference>
<dbReference type="InterPro" id="IPR029044">
    <property type="entry name" value="Nucleotide-diphossugar_trans"/>
</dbReference>
<evidence type="ECO:0000259" key="3">
    <source>
        <dbReference type="Pfam" id="PF00535"/>
    </source>
</evidence>
<gene>
    <name evidence="4" type="ORF">ANI02nite_35990</name>
</gene>